<feature type="compositionally biased region" description="Basic and acidic residues" evidence="1">
    <location>
        <begin position="62"/>
        <end position="74"/>
    </location>
</feature>
<feature type="region of interest" description="Disordered" evidence="1">
    <location>
        <begin position="53"/>
        <end position="74"/>
    </location>
</feature>
<dbReference type="AlphaFoldDB" id="A0A5C5WII0"/>
<evidence type="ECO:0000313" key="3">
    <source>
        <dbReference type="Proteomes" id="UP000316598"/>
    </source>
</evidence>
<gene>
    <name evidence="2" type="ORF">Pla22_33690</name>
</gene>
<proteinExistence type="predicted"/>
<sequence length="74" mass="8401">MTMDRSLKVQAGAIKTRNVLTRAERVAQMKNLGKFDEEASLVGMPKTRVVKVSLKRKKKVKKAEEDDKATKKKK</sequence>
<dbReference type="InterPro" id="IPR026405">
    <property type="entry name" value="Chlam/Ver/Plancto_rRNA"/>
</dbReference>
<accession>A0A5C5WII0</accession>
<dbReference type="OrthoDB" id="291303at2"/>
<dbReference type="EMBL" id="SJPI01000002">
    <property type="protein sequence ID" value="TWT50626.1"/>
    <property type="molecule type" value="Genomic_DNA"/>
</dbReference>
<name>A0A5C5WII0_9BACT</name>
<comment type="caution">
    <text evidence="2">The sequence shown here is derived from an EMBL/GenBank/DDBJ whole genome shotgun (WGS) entry which is preliminary data.</text>
</comment>
<evidence type="ECO:0000256" key="1">
    <source>
        <dbReference type="SAM" id="MobiDB-lite"/>
    </source>
</evidence>
<reference evidence="2 3" key="1">
    <citation type="submission" date="2019-02" db="EMBL/GenBank/DDBJ databases">
        <title>Deep-cultivation of Planctomycetes and their phenomic and genomic characterization uncovers novel biology.</title>
        <authorList>
            <person name="Wiegand S."/>
            <person name="Jogler M."/>
            <person name="Boedeker C."/>
            <person name="Pinto D."/>
            <person name="Vollmers J."/>
            <person name="Rivas-Marin E."/>
            <person name="Kohn T."/>
            <person name="Peeters S.H."/>
            <person name="Heuer A."/>
            <person name="Rast P."/>
            <person name="Oberbeckmann S."/>
            <person name="Bunk B."/>
            <person name="Jeske O."/>
            <person name="Meyerdierks A."/>
            <person name="Storesund J.E."/>
            <person name="Kallscheuer N."/>
            <person name="Luecker S."/>
            <person name="Lage O.M."/>
            <person name="Pohl T."/>
            <person name="Merkel B.J."/>
            <person name="Hornburger P."/>
            <person name="Mueller R.-W."/>
            <person name="Bruemmer F."/>
            <person name="Labrenz M."/>
            <person name="Spormann A.M."/>
            <person name="Op Den Camp H."/>
            <person name="Overmann J."/>
            <person name="Amann R."/>
            <person name="Jetten M.S.M."/>
            <person name="Mascher T."/>
            <person name="Medema M.H."/>
            <person name="Devos D.P."/>
            <person name="Kaster A.-K."/>
            <person name="Ovreas L."/>
            <person name="Rohde M."/>
            <person name="Galperin M.Y."/>
            <person name="Jogler C."/>
        </authorList>
    </citation>
    <scope>NUCLEOTIDE SEQUENCE [LARGE SCALE GENOMIC DNA]</scope>
    <source>
        <strain evidence="2 3">Pla22</strain>
    </source>
</reference>
<evidence type="ECO:0000313" key="2">
    <source>
        <dbReference type="EMBL" id="TWT50626.1"/>
    </source>
</evidence>
<dbReference type="Proteomes" id="UP000316598">
    <property type="component" value="Unassembled WGS sequence"/>
</dbReference>
<dbReference type="NCBIfam" id="TIGR04137">
    <property type="entry name" value="Chlam_Ver_rRNA"/>
    <property type="match status" value="1"/>
</dbReference>
<keyword evidence="3" id="KW-1185">Reference proteome</keyword>
<organism evidence="2 3">
    <name type="scientific">Rubripirellula amarantea</name>
    <dbReference type="NCBI Taxonomy" id="2527999"/>
    <lineage>
        <taxon>Bacteria</taxon>
        <taxon>Pseudomonadati</taxon>
        <taxon>Planctomycetota</taxon>
        <taxon>Planctomycetia</taxon>
        <taxon>Pirellulales</taxon>
        <taxon>Pirellulaceae</taxon>
        <taxon>Rubripirellula</taxon>
    </lineage>
</organism>
<dbReference type="RefSeq" id="WP_146515826.1">
    <property type="nucleotide sequence ID" value="NZ_SJPI01000002.1"/>
</dbReference>
<evidence type="ECO:0008006" key="4">
    <source>
        <dbReference type="Google" id="ProtNLM"/>
    </source>
</evidence>
<protein>
    <recommendedName>
        <fullName evidence="4">Small basic protein</fullName>
    </recommendedName>
</protein>